<protein>
    <submittedName>
        <fullName evidence="2">Uncharacterized protein</fullName>
    </submittedName>
</protein>
<evidence type="ECO:0000256" key="1">
    <source>
        <dbReference type="SAM" id="MobiDB-lite"/>
    </source>
</evidence>
<gene>
    <name evidence="2" type="ORF">G4B88_016210</name>
</gene>
<evidence type="ECO:0000313" key="2">
    <source>
        <dbReference type="EMBL" id="KAF4363506.1"/>
    </source>
</evidence>
<organism evidence="2 3">
    <name type="scientific">Cannabis sativa</name>
    <name type="common">Hemp</name>
    <name type="synonym">Marijuana</name>
    <dbReference type="NCBI Taxonomy" id="3483"/>
    <lineage>
        <taxon>Eukaryota</taxon>
        <taxon>Viridiplantae</taxon>
        <taxon>Streptophyta</taxon>
        <taxon>Embryophyta</taxon>
        <taxon>Tracheophyta</taxon>
        <taxon>Spermatophyta</taxon>
        <taxon>Magnoliopsida</taxon>
        <taxon>eudicotyledons</taxon>
        <taxon>Gunneridae</taxon>
        <taxon>Pentapetalae</taxon>
        <taxon>rosids</taxon>
        <taxon>fabids</taxon>
        <taxon>Rosales</taxon>
        <taxon>Cannabaceae</taxon>
        <taxon>Cannabis</taxon>
    </lineage>
</organism>
<accession>A0A7J6EYV4</accession>
<dbReference type="Proteomes" id="UP000583929">
    <property type="component" value="Unassembled WGS sequence"/>
</dbReference>
<keyword evidence="3" id="KW-1185">Reference proteome</keyword>
<reference evidence="2 3" key="1">
    <citation type="journal article" date="2020" name="bioRxiv">
        <title>Sequence and annotation of 42 cannabis genomes reveals extensive copy number variation in cannabinoid synthesis and pathogen resistance genes.</title>
        <authorList>
            <person name="Mckernan K.J."/>
            <person name="Helbert Y."/>
            <person name="Kane L.T."/>
            <person name="Ebling H."/>
            <person name="Zhang L."/>
            <person name="Liu B."/>
            <person name="Eaton Z."/>
            <person name="Mclaughlin S."/>
            <person name="Kingan S."/>
            <person name="Baybayan P."/>
            <person name="Concepcion G."/>
            <person name="Jordan M."/>
            <person name="Riva A."/>
            <person name="Barbazuk W."/>
            <person name="Harkins T."/>
        </authorList>
    </citation>
    <scope>NUCLEOTIDE SEQUENCE [LARGE SCALE GENOMIC DNA]</scope>
    <source>
        <strain evidence="3">cv. Jamaican Lion 4</strain>
        <tissue evidence="2">Leaf</tissue>
    </source>
</reference>
<dbReference type="AlphaFoldDB" id="A0A7J6EYV4"/>
<evidence type="ECO:0000313" key="3">
    <source>
        <dbReference type="Proteomes" id="UP000583929"/>
    </source>
</evidence>
<feature type="compositionally biased region" description="Polar residues" evidence="1">
    <location>
        <begin position="1"/>
        <end position="17"/>
    </location>
</feature>
<feature type="region of interest" description="Disordered" evidence="1">
    <location>
        <begin position="1"/>
        <end position="22"/>
    </location>
</feature>
<comment type="caution">
    <text evidence="2">The sequence shown here is derived from an EMBL/GenBank/DDBJ whole genome shotgun (WGS) entry which is preliminary data.</text>
</comment>
<dbReference type="EMBL" id="JAATIQ010000296">
    <property type="protein sequence ID" value="KAF4363506.1"/>
    <property type="molecule type" value="Genomic_DNA"/>
</dbReference>
<sequence length="116" mass="12429">MRATPQAVSFDTTSHSPSLAKIRHSSSSVRSVIVTSGSDSDKEKIQCVHNTRYYHSLRPNAHLVVGGKRNSNAASAKNSSGIAAIRNDDLLRGYDRNNGGRSDGIASWGLKFASTV</sequence>
<proteinExistence type="predicted"/>
<name>A0A7J6EYV4_CANSA</name>